<gene>
    <name evidence="1" type="ORF">OYG11_13135</name>
</gene>
<evidence type="ECO:0000313" key="1">
    <source>
        <dbReference type="EMBL" id="MCY6525135.1"/>
    </source>
</evidence>
<accession>A0A9Q4H7M3</accession>
<sequence>LLACSFSVILSIEVIDGCEPGVVLGTKNDEVATRLVVDIDVQVEPVPLSYSPPNTLPASCFLRSDLDSLACSNSSNDLRALWMISAFVLVQG</sequence>
<proteinExistence type="predicted"/>
<protein>
    <submittedName>
        <fullName evidence="1">Uncharacterized protein</fullName>
    </submittedName>
</protein>
<reference evidence="1" key="2">
    <citation type="submission" date="2022-12" db="EMBL/GenBank/DDBJ databases">
        <authorList>
            <person name="Kardos G."/>
            <person name="Sarkozi R."/>
            <person name="Laczko L."/>
            <person name="Marton S."/>
            <person name="Makrai L."/>
            <person name="Banyai K."/>
            <person name="Fodor L."/>
        </authorList>
    </citation>
    <scope>NUCLEOTIDE SEQUENCE</scope>
    <source>
        <strain evidence="1">84/14</strain>
    </source>
</reference>
<evidence type="ECO:0000313" key="2">
    <source>
        <dbReference type="Proteomes" id="UP001077788"/>
    </source>
</evidence>
<dbReference type="AlphaFoldDB" id="A0A9Q4H7M3"/>
<name>A0A9Q4H7M3_ACTPL</name>
<dbReference type="RefSeq" id="WP_267992554.1">
    <property type="nucleotide sequence ID" value="NZ_JAPQFC010001382.1"/>
</dbReference>
<comment type="caution">
    <text evidence="1">The sequence shown here is derived from an EMBL/GenBank/DDBJ whole genome shotgun (WGS) entry which is preliminary data.</text>
</comment>
<dbReference type="EMBL" id="JAPQFC010001382">
    <property type="protein sequence ID" value="MCY6525135.1"/>
    <property type="molecule type" value="Genomic_DNA"/>
</dbReference>
<organism evidence="1 2">
    <name type="scientific">Actinobacillus pleuropneumoniae</name>
    <name type="common">Haemophilus pleuropneumoniae</name>
    <dbReference type="NCBI Taxonomy" id="715"/>
    <lineage>
        <taxon>Bacteria</taxon>
        <taxon>Pseudomonadati</taxon>
        <taxon>Pseudomonadota</taxon>
        <taxon>Gammaproteobacteria</taxon>
        <taxon>Pasteurellales</taxon>
        <taxon>Pasteurellaceae</taxon>
        <taxon>Actinobacillus</taxon>
    </lineage>
</organism>
<reference evidence="1" key="1">
    <citation type="journal article" date="2021" name="Vet Sci">
        <title>O-Serogroups and Pathovirotypes of Escherichia coli Isolated from Post-Weaning Piglets Showing Diarrhoea and/or Oedema in South Korea.</title>
        <authorList>
            <person name="Byun J.W."/>
            <person name="Moon B.Y."/>
            <person name="Do K.H."/>
            <person name="Lee K."/>
            <person name="Lee H.Y."/>
            <person name="Kim W.I."/>
            <person name="So B."/>
            <person name="Lee W.K."/>
        </authorList>
    </citation>
    <scope>NUCLEOTIDE SEQUENCE</scope>
    <source>
        <strain evidence="1">84/14</strain>
    </source>
</reference>
<feature type="non-terminal residue" evidence="1">
    <location>
        <position position="1"/>
    </location>
</feature>
<dbReference type="Proteomes" id="UP001077788">
    <property type="component" value="Unassembled WGS sequence"/>
</dbReference>
<feature type="non-terminal residue" evidence="1">
    <location>
        <position position="92"/>
    </location>
</feature>